<dbReference type="InterPro" id="IPR048328">
    <property type="entry name" value="Dyp_perox_C"/>
</dbReference>
<dbReference type="AlphaFoldDB" id="A0A5C8HLB7"/>
<keyword evidence="2 11" id="KW-0575">Peroxidase</keyword>
<dbReference type="PROSITE" id="PS51404">
    <property type="entry name" value="DYP_PEROXIDASE"/>
    <property type="match status" value="1"/>
</dbReference>
<comment type="cofactor">
    <cofactor evidence="1">
        <name>heme b</name>
        <dbReference type="ChEBI" id="CHEBI:60344"/>
    </cofactor>
</comment>
<dbReference type="InterPro" id="IPR006314">
    <property type="entry name" value="Dyp_peroxidase"/>
</dbReference>
<dbReference type="Pfam" id="PF04261">
    <property type="entry name" value="Dyp_perox_N"/>
    <property type="match status" value="1"/>
</dbReference>
<dbReference type="OrthoDB" id="9781066at2"/>
<comment type="caution">
    <text evidence="11">The sequence shown here is derived from an EMBL/GenBank/DDBJ whole genome shotgun (WGS) entry which is preliminary data.</text>
</comment>
<evidence type="ECO:0000256" key="6">
    <source>
        <dbReference type="ARBA" id="ARBA00023002"/>
    </source>
</evidence>
<dbReference type="PANTHER" id="PTHR30521">
    <property type="entry name" value="DEFERROCHELATASE/PEROXIDASE"/>
    <property type="match status" value="1"/>
</dbReference>
<accession>A0A5C8HLB7</accession>
<dbReference type="GO" id="GO:0046872">
    <property type="term" value="F:metal ion binding"/>
    <property type="evidence" value="ECO:0007669"/>
    <property type="project" value="UniProtKB-KW"/>
</dbReference>
<dbReference type="InterPro" id="IPR011008">
    <property type="entry name" value="Dimeric_a/b-barrel"/>
</dbReference>
<evidence type="ECO:0000256" key="1">
    <source>
        <dbReference type="ARBA" id="ARBA00001970"/>
    </source>
</evidence>
<name>A0A5C8HLB7_9MICO</name>
<evidence type="ECO:0000256" key="2">
    <source>
        <dbReference type="ARBA" id="ARBA00022559"/>
    </source>
</evidence>
<dbReference type="PANTHER" id="PTHR30521:SF4">
    <property type="entry name" value="DEFERROCHELATASE"/>
    <property type="match status" value="1"/>
</dbReference>
<evidence type="ECO:0000256" key="4">
    <source>
        <dbReference type="ARBA" id="ARBA00022723"/>
    </source>
</evidence>
<keyword evidence="12" id="KW-1185">Reference proteome</keyword>
<evidence type="ECO:0000259" key="10">
    <source>
        <dbReference type="Pfam" id="PF20628"/>
    </source>
</evidence>
<keyword evidence="4" id="KW-0479">Metal-binding</keyword>
<sequence length="406" mass="43504">MTRSDSGTQRPGSTRRQFLLGGAVAGVAAAAAVGIDHALGSAATPSPPKAGEPVIHGGETVAFHGKHQAGIATDAQAHGTFVALDLRPETDRDGLRRMMRILTDDAARLTAGESALADSEPEMATTPARLTITFGFGPGLISRAGGSGVSQLPAFTIDRLQPEFSEGDLLLQIAGDDPTTVAHAARMLLKDTRSFATVRWTQQGFRRAYGTEAPGTTMRNLFGQVDGTANPRPGTVDFDEVVWRTDGWLAGGTTMVIRRIQMDLEGWDRVDRVGRDQSVGRKLSNGAPLTGVNEHDEPDFAAKNAIGFSVIPEFSHMRRSRSDNPRERIFRRAYNYDVPPAAGEISNSGLIFAAFQADVEAQYVPLQRRLDELDLLNEWTVPIGSAVFAIPPGCQPGGYIGETLLG</sequence>
<evidence type="ECO:0000256" key="5">
    <source>
        <dbReference type="ARBA" id="ARBA00022729"/>
    </source>
</evidence>
<proteinExistence type="inferred from homology"/>
<dbReference type="NCBIfam" id="TIGR01413">
    <property type="entry name" value="Dyp_perox_fam"/>
    <property type="match status" value="1"/>
</dbReference>
<dbReference type="SUPFAM" id="SSF54909">
    <property type="entry name" value="Dimeric alpha+beta barrel"/>
    <property type="match status" value="1"/>
</dbReference>
<dbReference type="PROSITE" id="PS51318">
    <property type="entry name" value="TAT"/>
    <property type="match status" value="1"/>
</dbReference>
<dbReference type="GO" id="GO:0020037">
    <property type="term" value="F:heme binding"/>
    <property type="evidence" value="ECO:0007669"/>
    <property type="project" value="InterPro"/>
</dbReference>
<dbReference type="InterPro" id="IPR048327">
    <property type="entry name" value="Dyp_perox_N"/>
</dbReference>
<dbReference type="EMBL" id="VRSW01000003">
    <property type="protein sequence ID" value="TXK04086.1"/>
    <property type="molecule type" value="Genomic_DNA"/>
</dbReference>
<protein>
    <submittedName>
        <fullName evidence="11">Dyp-type peroxidase</fullName>
    </submittedName>
</protein>
<dbReference type="Pfam" id="PF20628">
    <property type="entry name" value="Dyp_perox_C"/>
    <property type="match status" value="1"/>
</dbReference>
<keyword evidence="7" id="KW-0408">Iron</keyword>
<dbReference type="RefSeq" id="WP_147826142.1">
    <property type="nucleotide sequence ID" value="NZ_BAAARG010000003.1"/>
</dbReference>
<dbReference type="InterPro" id="IPR006311">
    <property type="entry name" value="TAT_signal"/>
</dbReference>
<dbReference type="GO" id="GO:0004601">
    <property type="term" value="F:peroxidase activity"/>
    <property type="evidence" value="ECO:0007669"/>
    <property type="project" value="UniProtKB-KW"/>
</dbReference>
<keyword evidence="5" id="KW-0732">Signal</keyword>
<evidence type="ECO:0000313" key="12">
    <source>
        <dbReference type="Proteomes" id="UP000321196"/>
    </source>
</evidence>
<dbReference type="GO" id="GO:0005829">
    <property type="term" value="C:cytosol"/>
    <property type="evidence" value="ECO:0007669"/>
    <property type="project" value="TreeGrafter"/>
</dbReference>
<keyword evidence="3" id="KW-0349">Heme</keyword>
<evidence type="ECO:0000313" key="11">
    <source>
        <dbReference type="EMBL" id="TXK04086.1"/>
    </source>
</evidence>
<keyword evidence="6" id="KW-0560">Oxidoreductase</keyword>
<evidence type="ECO:0000256" key="8">
    <source>
        <dbReference type="ARBA" id="ARBA00025737"/>
    </source>
</evidence>
<gene>
    <name evidence="11" type="ORF">FVP60_09970</name>
</gene>
<evidence type="ECO:0000259" key="9">
    <source>
        <dbReference type="Pfam" id="PF04261"/>
    </source>
</evidence>
<evidence type="ECO:0000256" key="3">
    <source>
        <dbReference type="ARBA" id="ARBA00022617"/>
    </source>
</evidence>
<reference evidence="11 12" key="1">
    <citation type="submission" date="2019-08" db="EMBL/GenBank/DDBJ databases">
        <authorList>
            <person name="Dong K."/>
        </authorList>
    </citation>
    <scope>NUCLEOTIDE SEQUENCE [LARGE SCALE GENOMIC DNA]</scope>
    <source>
        <strain evidence="11 12">M4-8</strain>
    </source>
</reference>
<comment type="similarity">
    <text evidence="8">Belongs to the DyP-type peroxidase family.</text>
</comment>
<feature type="domain" description="Dyp-type peroxidase C-terminal" evidence="10">
    <location>
        <begin position="218"/>
        <end position="394"/>
    </location>
</feature>
<evidence type="ECO:0000256" key="7">
    <source>
        <dbReference type="ARBA" id="ARBA00023004"/>
    </source>
</evidence>
<feature type="domain" description="Dyp-type peroxidase N-terminal" evidence="9">
    <location>
        <begin position="68"/>
        <end position="206"/>
    </location>
</feature>
<organism evidence="11 12">
    <name type="scientific">Microbacterium mitrae</name>
    <dbReference type="NCBI Taxonomy" id="664640"/>
    <lineage>
        <taxon>Bacteria</taxon>
        <taxon>Bacillati</taxon>
        <taxon>Actinomycetota</taxon>
        <taxon>Actinomycetes</taxon>
        <taxon>Micrococcales</taxon>
        <taxon>Microbacteriaceae</taxon>
        <taxon>Microbacterium</taxon>
    </lineage>
</organism>
<dbReference type="Proteomes" id="UP000321196">
    <property type="component" value="Unassembled WGS sequence"/>
</dbReference>